<comment type="caution">
    <text evidence="2">The sequence shown here is derived from an EMBL/GenBank/DDBJ whole genome shotgun (WGS) entry which is preliminary data.</text>
</comment>
<dbReference type="PATRIC" id="fig|301375.6.peg.2"/>
<reference evidence="2" key="1">
    <citation type="journal article" date="2015" name="MBio">
        <title>Genome-resolved metagenomic analysis reveals roles for candidate phyla and other microbial community members in biogeochemical transformations in oil reservoirs.</title>
        <authorList>
            <person name="Hu P."/>
            <person name="Tom L."/>
            <person name="Singh A."/>
            <person name="Thomas B.C."/>
            <person name="Baker B.J."/>
            <person name="Piceno Y.M."/>
            <person name="Andersen G.L."/>
            <person name="Banfield J.F."/>
        </authorList>
    </citation>
    <scope>NUCLEOTIDE SEQUENCE [LARGE SCALE GENOMIC DNA]</scope>
    <source>
        <strain evidence="2">56_747</strain>
    </source>
</reference>
<reference evidence="3 4" key="2">
    <citation type="journal article" date="2015" name="MBio">
        <title>Genome-Resolved Metagenomic Analysis Reveals Roles for Candidate Phyla and Other Microbial Community Members in Biogeochemical Transformations in Oil Reservoirs.</title>
        <authorList>
            <person name="Hu P."/>
            <person name="Tom L."/>
            <person name="Singh A."/>
            <person name="Thomas B.C."/>
            <person name="Baker B.J."/>
            <person name="Piceno Y.M."/>
            <person name="Andersen G.L."/>
            <person name="Banfield J.F."/>
        </authorList>
    </citation>
    <scope>NUCLEOTIDE SEQUENCE [LARGE SCALE GENOMIC DNA]</scope>
    <source>
        <strain evidence="1">57_489</strain>
    </source>
</reference>
<gene>
    <name evidence="1" type="ORF">XD72_2097</name>
    <name evidence="2" type="ORF">XE07_2146</name>
</gene>
<sequence>MQKELRIQLEEAETLADVFEVVKAAVLKSTGKSRGGLMLGLADLGNHPQGFLGGFFTIGSNVIVMNKTPLQRIRETKPKLYKPYAFFVLLHEYLHSLGYLDEELVVSRTLEISKKSLGEDHPATRIAADIRGFMKSLVYPEVAWKPDREGIEIVEGFDRSSVTYIG</sequence>
<evidence type="ECO:0000313" key="4">
    <source>
        <dbReference type="Proteomes" id="UP000057043"/>
    </source>
</evidence>
<protein>
    <submittedName>
        <fullName evidence="2">Uncharacterized protein</fullName>
    </submittedName>
</protein>
<evidence type="ECO:0000313" key="2">
    <source>
        <dbReference type="EMBL" id="KUK94422.1"/>
    </source>
</evidence>
<evidence type="ECO:0000313" key="3">
    <source>
        <dbReference type="Proteomes" id="UP000053961"/>
    </source>
</evidence>
<evidence type="ECO:0000313" key="1">
    <source>
        <dbReference type="EMBL" id="KUK43535.1"/>
    </source>
</evidence>
<dbReference type="AlphaFoldDB" id="A0A124G2P1"/>
<dbReference type="Proteomes" id="UP000053961">
    <property type="component" value="Unassembled WGS sequence"/>
</dbReference>
<accession>A0A124G2P1</accession>
<dbReference type="Proteomes" id="UP000057043">
    <property type="component" value="Unassembled WGS sequence"/>
</dbReference>
<proteinExistence type="predicted"/>
<organism evidence="2 3">
    <name type="scientific">Methanothrix harundinacea</name>
    <dbReference type="NCBI Taxonomy" id="301375"/>
    <lineage>
        <taxon>Archaea</taxon>
        <taxon>Methanobacteriati</taxon>
        <taxon>Methanobacteriota</taxon>
        <taxon>Stenosarchaea group</taxon>
        <taxon>Methanomicrobia</taxon>
        <taxon>Methanotrichales</taxon>
        <taxon>Methanotrichaceae</taxon>
        <taxon>Methanothrix</taxon>
    </lineage>
</organism>
<name>A0A124G2P1_9EURY</name>
<dbReference type="EMBL" id="LGFT01000066">
    <property type="protein sequence ID" value="KUK43535.1"/>
    <property type="molecule type" value="Genomic_DNA"/>
</dbReference>
<dbReference type="EMBL" id="LGHB01000051">
    <property type="protein sequence ID" value="KUK94422.1"/>
    <property type="molecule type" value="Genomic_DNA"/>
</dbReference>